<comment type="catalytic activity">
    <reaction evidence="1">
        <text>Hydrolyzes free adenine bases from 7,8-dihydro-8-oxoguanine:adenine mismatched double-stranded DNA, leaving an apurinic site.</text>
        <dbReference type="EC" id="3.2.2.31"/>
    </reaction>
</comment>
<evidence type="ECO:0000313" key="16">
    <source>
        <dbReference type="Proteomes" id="UP000661894"/>
    </source>
</evidence>
<dbReference type="PANTHER" id="PTHR42944:SF1">
    <property type="entry name" value="ADENINE DNA GLYCOSYLASE"/>
    <property type="match status" value="1"/>
</dbReference>
<keyword evidence="8" id="KW-0227">DNA damage</keyword>
<dbReference type="Gene3D" id="1.10.1670.10">
    <property type="entry name" value="Helix-hairpin-Helix base-excision DNA repair enzymes (C-terminal)"/>
    <property type="match status" value="1"/>
</dbReference>
<keyword evidence="11" id="KW-0411">Iron-sulfur</keyword>
<evidence type="ECO:0000313" key="15">
    <source>
        <dbReference type="EMBL" id="MBD8061727.1"/>
    </source>
</evidence>
<organism evidence="15 16">
    <name type="scientific">Oceanitalea stevensii</name>
    <dbReference type="NCBI Taxonomy" id="2763072"/>
    <lineage>
        <taxon>Bacteria</taxon>
        <taxon>Bacillati</taxon>
        <taxon>Actinomycetota</taxon>
        <taxon>Actinomycetes</taxon>
        <taxon>Micrococcales</taxon>
        <taxon>Bogoriellaceae</taxon>
        <taxon>Georgenia</taxon>
    </lineage>
</organism>
<evidence type="ECO:0000256" key="5">
    <source>
        <dbReference type="ARBA" id="ARBA00022023"/>
    </source>
</evidence>
<evidence type="ECO:0000256" key="9">
    <source>
        <dbReference type="ARBA" id="ARBA00022801"/>
    </source>
</evidence>
<accession>A0ABR8Z0N5</accession>
<dbReference type="InterPro" id="IPR003651">
    <property type="entry name" value="Endonuclease3_FeS-loop_motif"/>
</dbReference>
<keyword evidence="12" id="KW-0234">DNA repair</keyword>
<dbReference type="SMART" id="SM00478">
    <property type="entry name" value="ENDO3c"/>
    <property type="match status" value="1"/>
</dbReference>
<name>A0ABR8Z0N5_9MICO</name>
<comment type="caution">
    <text evidence="15">The sequence shown here is derived from an EMBL/GenBank/DDBJ whole genome shotgun (WGS) entry which is preliminary data.</text>
</comment>
<evidence type="ECO:0000256" key="6">
    <source>
        <dbReference type="ARBA" id="ARBA00022485"/>
    </source>
</evidence>
<gene>
    <name evidence="15" type="ORF">H9624_05245</name>
</gene>
<protein>
    <recommendedName>
        <fullName evidence="5">Adenine DNA glycosylase</fullName>
        <ecNumber evidence="4">3.2.2.31</ecNumber>
    </recommendedName>
</protein>
<dbReference type="InterPro" id="IPR004035">
    <property type="entry name" value="Endouclease-III_FeS-bd_BS"/>
</dbReference>
<dbReference type="Pfam" id="PF10576">
    <property type="entry name" value="EndIII_4Fe-2S"/>
    <property type="match status" value="1"/>
</dbReference>
<comment type="similarity">
    <text evidence="3">Belongs to the Nth/MutY family.</text>
</comment>
<dbReference type="PANTHER" id="PTHR42944">
    <property type="entry name" value="ADENINE DNA GLYCOSYLASE"/>
    <property type="match status" value="1"/>
</dbReference>
<keyword evidence="10" id="KW-0408">Iron</keyword>
<dbReference type="RefSeq" id="WP_251838791.1">
    <property type="nucleotide sequence ID" value="NZ_JACSPO010000001.1"/>
</dbReference>
<dbReference type="InterPro" id="IPR011257">
    <property type="entry name" value="DNA_glycosylase"/>
</dbReference>
<dbReference type="PROSITE" id="PS00764">
    <property type="entry name" value="ENDONUCLEASE_III_1"/>
    <property type="match status" value="1"/>
</dbReference>
<dbReference type="PROSITE" id="PS01155">
    <property type="entry name" value="ENDONUCLEASE_III_2"/>
    <property type="match status" value="1"/>
</dbReference>
<keyword evidence="9" id="KW-0378">Hydrolase</keyword>
<keyword evidence="13" id="KW-0326">Glycosidase</keyword>
<dbReference type="Pfam" id="PF00633">
    <property type="entry name" value="HHH"/>
    <property type="match status" value="1"/>
</dbReference>
<proteinExistence type="inferred from homology"/>
<dbReference type="EMBL" id="JACSPO010000001">
    <property type="protein sequence ID" value="MBD8061727.1"/>
    <property type="molecule type" value="Genomic_DNA"/>
</dbReference>
<keyword evidence="7" id="KW-0479">Metal-binding</keyword>
<dbReference type="SMART" id="SM00525">
    <property type="entry name" value="FES"/>
    <property type="match status" value="1"/>
</dbReference>
<comment type="cofactor">
    <cofactor evidence="2">
        <name>[4Fe-4S] cluster</name>
        <dbReference type="ChEBI" id="CHEBI:49883"/>
    </cofactor>
</comment>
<evidence type="ECO:0000256" key="2">
    <source>
        <dbReference type="ARBA" id="ARBA00001966"/>
    </source>
</evidence>
<evidence type="ECO:0000256" key="7">
    <source>
        <dbReference type="ARBA" id="ARBA00022723"/>
    </source>
</evidence>
<dbReference type="EC" id="3.2.2.31" evidence="4"/>
<dbReference type="Proteomes" id="UP000661894">
    <property type="component" value="Unassembled WGS sequence"/>
</dbReference>
<reference evidence="15 16" key="1">
    <citation type="submission" date="2020-08" db="EMBL/GenBank/DDBJ databases">
        <title>A Genomic Blueprint of the Chicken Gut Microbiome.</title>
        <authorList>
            <person name="Gilroy R."/>
            <person name="Ravi A."/>
            <person name="Getino M."/>
            <person name="Pursley I."/>
            <person name="Horton D.L."/>
            <person name="Alikhan N.-F."/>
            <person name="Baker D."/>
            <person name="Gharbi K."/>
            <person name="Hall N."/>
            <person name="Watson M."/>
            <person name="Adriaenssens E.M."/>
            <person name="Foster-Nyarko E."/>
            <person name="Jarju S."/>
            <person name="Secka A."/>
            <person name="Antonio M."/>
            <person name="Oren A."/>
            <person name="Chaudhuri R."/>
            <person name="La Ragione R.M."/>
            <person name="Hildebrand F."/>
            <person name="Pallen M.J."/>
        </authorList>
    </citation>
    <scope>NUCLEOTIDE SEQUENCE [LARGE SCALE GENOMIC DNA]</scope>
    <source>
        <strain evidence="15 16">Sa1BUA1</strain>
    </source>
</reference>
<dbReference type="Gene3D" id="1.10.340.30">
    <property type="entry name" value="Hypothetical protein, domain 2"/>
    <property type="match status" value="1"/>
</dbReference>
<evidence type="ECO:0000256" key="1">
    <source>
        <dbReference type="ARBA" id="ARBA00000843"/>
    </source>
</evidence>
<evidence type="ECO:0000256" key="10">
    <source>
        <dbReference type="ARBA" id="ARBA00023004"/>
    </source>
</evidence>
<dbReference type="CDD" id="cd00056">
    <property type="entry name" value="ENDO3c"/>
    <property type="match status" value="1"/>
</dbReference>
<evidence type="ECO:0000256" key="11">
    <source>
        <dbReference type="ARBA" id="ARBA00023014"/>
    </source>
</evidence>
<sequence length="295" mass="31644">MLTDLHATVADWYAAHARDLPWRRPGTTPWGVLVSEVMSQQTPVARVAPAWEAWMARWPEPADLAAAAPADVLRAWDRLGYPRRALRLRECAEQVVARFGGVVPRTEEELLSLPGIGGYTAAAVVSFAHGGRALVLDTNVRRVLGRVVAGRALPPPGLTVGERAGAAELLPTEAAASVRWNEGVMELGALVCTARSPRCPACPLADRCRWRRAGAPPATHAPRRQAWHGTDRQARGRLMARLRELPDGGTLGTEELLLPLRAGAEDPAQADRALASLLADGLVAEPSPGRWALPG</sequence>
<evidence type="ECO:0000256" key="3">
    <source>
        <dbReference type="ARBA" id="ARBA00008343"/>
    </source>
</evidence>
<evidence type="ECO:0000256" key="8">
    <source>
        <dbReference type="ARBA" id="ARBA00022763"/>
    </source>
</evidence>
<dbReference type="InterPro" id="IPR004036">
    <property type="entry name" value="Endonuclease-III-like_CS2"/>
</dbReference>
<dbReference type="InterPro" id="IPR000445">
    <property type="entry name" value="HhH_motif"/>
</dbReference>
<evidence type="ECO:0000259" key="14">
    <source>
        <dbReference type="SMART" id="SM00478"/>
    </source>
</evidence>
<evidence type="ECO:0000256" key="12">
    <source>
        <dbReference type="ARBA" id="ARBA00023204"/>
    </source>
</evidence>
<feature type="domain" description="HhH-GPD" evidence="14">
    <location>
        <begin position="38"/>
        <end position="190"/>
    </location>
</feature>
<keyword evidence="16" id="KW-1185">Reference proteome</keyword>
<dbReference type="Pfam" id="PF00730">
    <property type="entry name" value="HhH-GPD"/>
    <property type="match status" value="1"/>
</dbReference>
<keyword evidence="6" id="KW-0004">4Fe-4S</keyword>
<evidence type="ECO:0000256" key="13">
    <source>
        <dbReference type="ARBA" id="ARBA00023295"/>
    </source>
</evidence>
<dbReference type="InterPro" id="IPR044298">
    <property type="entry name" value="MIG/MutY"/>
</dbReference>
<dbReference type="InterPro" id="IPR003265">
    <property type="entry name" value="HhH-GPD_domain"/>
</dbReference>
<dbReference type="SUPFAM" id="SSF48150">
    <property type="entry name" value="DNA-glycosylase"/>
    <property type="match status" value="1"/>
</dbReference>
<evidence type="ECO:0000256" key="4">
    <source>
        <dbReference type="ARBA" id="ARBA00012045"/>
    </source>
</evidence>
<dbReference type="InterPro" id="IPR023170">
    <property type="entry name" value="HhH_base_excis_C"/>
</dbReference>